<evidence type="ECO:0000259" key="5">
    <source>
        <dbReference type="PROSITE" id="PS50931"/>
    </source>
</evidence>
<dbReference type="InterPro" id="IPR036390">
    <property type="entry name" value="WH_DNA-bd_sf"/>
</dbReference>
<gene>
    <name evidence="6" type="primary">leuO</name>
    <name evidence="6" type="ORF">LMG26411_02195</name>
</gene>
<dbReference type="InterPro" id="IPR000847">
    <property type="entry name" value="LysR_HTH_N"/>
</dbReference>
<dbReference type="InterPro" id="IPR005119">
    <property type="entry name" value="LysR_subst-bd"/>
</dbReference>
<evidence type="ECO:0000256" key="4">
    <source>
        <dbReference type="ARBA" id="ARBA00023163"/>
    </source>
</evidence>
<accession>A0ABM8TFN1</accession>
<evidence type="ECO:0000256" key="2">
    <source>
        <dbReference type="ARBA" id="ARBA00023015"/>
    </source>
</evidence>
<keyword evidence="3" id="KW-0238">DNA-binding</keyword>
<evidence type="ECO:0000256" key="1">
    <source>
        <dbReference type="ARBA" id="ARBA00009437"/>
    </source>
</evidence>
<keyword evidence="4" id="KW-0804">Transcription</keyword>
<comment type="similarity">
    <text evidence="1">Belongs to the LysR transcriptional regulatory family.</text>
</comment>
<comment type="caution">
    <text evidence="6">The sequence shown here is derived from an EMBL/GenBank/DDBJ whole genome shotgun (WGS) entry which is preliminary data.</text>
</comment>
<dbReference type="SUPFAM" id="SSF46785">
    <property type="entry name" value="Winged helix' DNA-binding domain"/>
    <property type="match status" value="1"/>
</dbReference>
<dbReference type="Pfam" id="PF00126">
    <property type="entry name" value="HTH_1"/>
    <property type="match status" value="1"/>
</dbReference>
<proteinExistence type="inferred from homology"/>
<reference evidence="6 7" key="1">
    <citation type="submission" date="2021-03" db="EMBL/GenBank/DDBJ databases">
        <authorList>
            <person name="Peeters C."/>
        </authorList>
    </citation>
    <scope>NUCLEOTIDE SEQUENCE [LARGE SCALE GENOMIC DNA]</scope>
    <source>
        <strain evidence="6 7">LMG 26411</strain>
    </source>
</reference>
<sequence>MNLARIDLNLLRVFDAVYEDRNLLAAGKRLHLSQSAISHALGRLRDVLQDDLFVRTAKGMEPTARAVTMATPIRNALRQIQTALGDEPFDPASARREFVVAANDYITLLLLSRLSQRLRAEAPMVDLVVRPSTRLDLAGQIDIGRIDIAIGIFAEVPTRFQSMLVWKQTEVMVAHRDHPIGDRPLTHDDLLTYPLVAVSLGGQEEGAVSGFIVERGLARQSEMFDRQALEDAFTGSATLPRIRVAVAHSLAIPSLVRHSDMLALVPSPLGREFERHGELRIHPLPYPAPVTSVRAVWHGRNDEDPALQWLRKQIADVASQVRT</sequence>
<name>A0ABM8TFN1_9BURK</name>
<dbReference type="Gene3D" id="1.10.10.10">
    <property type="entry name" value="Winged helix-like DNA-binding domain superfamily/Winged helix DNA-binding domain"/>
    <property type="match status" value="1"/>
</dbReference>
<protein>
    <submittedName>
        <fullName evidence="6">HTH-type transcriptional regulator LeuO</fullName>
    </submittedName>
</protein>
<evidence type="ECO:0000313" key="7">
    <source>
        <dbReference type="Proteomes" id="UP000672657"/>
    </source>
</evidence>
<organism evidence="6 7">
    <name type="scientific">Cupriavidus numazuensis</name>
    <dbReference type="NCBI Taxonomy" id="221992"/>
    <lineage>
        <taxon>Bacteria</taxon>
        <taxon>Pseudomonadati</taxon>
        <taxon>Pseudomonadota</taxon>
        <taxon>Betaproteobacteria</taxon>
        <taxon>Burkholderiales</taxon>
        <taxon>Burkholderiaceae</taxon>
        <taxon>Cupriavidus</taxon>
    </lineage>
</organism>
<dbReference type="InterPro" id="IPR050389">
    <property type="entry name" value="LysR-type_TF"/>
</dbReference>
<dbReference type="SUPFAM" id="SSF53850">
    <property type="entry name" value="Periplasmic binding protein-like II"/>
    <property type="match status" value="1"/>
</dbReference>
<evidence type="ECO:0000313" key="6">
    <source>
        <dbReference type="EMBL" id="CAG2142345.1"/>
    </source>
</evidence>
<dbReference type="EMBL" id="CAJPVI010000011">
    <property type="protein sequence ID" value="CAG2142345.1"/>
    <property type="molecule type" value="Genomic_DNA"/>
</dbReference>
<dbReference type="Proteomes" id="UP000672657">
    <property type="component" value="Unassembled WGS sequence"/>
</dbReference>
<keyword evidence="7" id="KW-1185">Reference proteome</keyword>
<dbReference type="InterPro" id="IPR036388">
    <property type="entry name" value="WH-like_DNA-bd_sf"/>
</dbReference>
<dbReference type="PANTHER" id="PTHR30118">
    <property type="entry name" value="HTH-TYPE TRANSCRIPTIONAL REGULATOR LEUO-RELATED"/>
    <property type="match status" value="1"/>
</dbReference>
<dbReference type="Gene3D" id="3.40.190.10">
    <property type="entry name" value="Periplasmic binding protein-like II"/>
    <property type="match status" value="2"/>
</dbReference>
<feature type="domain" description="HTH lysR-type" evidence="5">
    <location>
        <begin position="6"/>
        <end position="63"/>
    </location>
</feature>
<dbReference type="Pfam" id="PF03466">
    <property type="entry name" value="LysR_substrate"/>
    <property type="match status" value="1"/>
</dbReference>
<dbReference type="RefSeq" id="WP_211953292.1">
    <property type="nucleotide sequence ID" value="NZ_CAJPVI010000011.1"/>
</dbReference>
<evidence type="ECO:0000256" key="3">
    <source>
        <dbReference type="ARBA" id="ARBA00023125"/>
    </source>
</evidence>
<dbReference type="PRINTS" id="PR00039">
    <property type="entry name" value="HTHLYSR"/>
</dbReference>
<dbReference type="CDD" id="cd08469">
    <property type="entry name" value="PBP2_PnbR"/>
    <property type="match status" value="1"/>
</dbReference>
<keyword evidence="2" id="KW-0805">Transcription regulation</keyword>
<dbReference type="PANTHER" id="PTHR30118:SF15">
    <property type="entry name" value="TRANSCRIPTIONAL REGULATORY PROTEIN"/>
    <property type="match status" value="1"/>
</dbReference>
<dbReference type="PROSITE" id="PS50931">
    <property type="entry name" value="HTH_LYSR"/>
    <property type="match status" value="1"/>
</dbReference>